<gene>
    <name evidence="2" type="ORF">HGP29_21695</name>
</gene>
<keyword evidence="1" id="KW-0812">Transmembrane</keyword>
<dbReference type="Proteomes" id="UP000585050">
    <property type="component" value="Unassembled WGS sequence"/>
</dbReference>
<dbReference type="RefSeq" id="WP_168884542.1">
    <property type="nucleotide sequence ID" value="NZ_JABAIL010000008.1"/>
</dbReference>
<proteinExistence type="predicted"/>
<feature type="transmembrane region" description="Helical" evidence="1">
    <location>
        <begin position="140"/>
        <end position="162"/>
    </location>
</feature>
<reference evidence="2 3" key="1">
    <citation type="submission" date="2020-04" db="EMBL/GenBank/DDBJ databases">
        <title>Flammeovirga sp. SR4, a novel species isolated from seawater.</title>
        <authorList>
            <person name="Wang X."/>
        </authorList>
    </citation>
    <scope>NUCLEOTIDE SEQUENCE [LARGE SCALE GENOMIC DNA]</scope>
    <source>
        <strain evidence="2 3">SR4</strain>
    </source>
</reference>
<accession>A0A7X8XY28</accession>
<organism evidence="2 3">
    <name type="scientific">Flammeovirga agarivorans</name>
    <dbReference type="NCBI Taxonomy" id="2726742"/>
    <lineage>
        <taxon>Bacteria</taxon>
        <taxon>Pseudomonadati</taxon>
        <taxon>Bacteroidota</taxon>
        <taxon>Cytophagia</taxon>
        <taxon>Cytophagales</taxon>
        <taxon>Flammeovirgaceae</taxon>
        <taxon>Flammeovirga</taxon>
    </lineage>
</organism>
<keyword evidence="1" id="KW-0472">Membrane</keyword>
<feature type="transmembrane region" description="Helical" evidence="1">
    <location>
        <begin position="32"/>
        <end position="51"/>
    </location>
</feature>
<name>A0A7X8XY28_9BACT</name>
<comment type="caution">
    <text evidence="2">The sequence shown here is derived from an EMBL/GenBank/DDBJ whole genome shotgun (WGS) entry which is preliminary data.</text>
</comment>
<evidence type="ECO:0000313" key="2">
    <source>
        <dbReference type="EMBL" id="NLR93829.1"/>
    </source>
</evidence>
<feature type="transmembrane region" description="Helical" evidence="1">
    <location>
        <begin position="63"/>
        <end position="81"/>
    </location>
</feature>
<keyword evidence="3" id="KW-1185">Reference proteome</keyword>
<feature type="transmembrane region" description="Helical" evidence="1">
    <location>
        <begin position="115"/>
        <end position="133"/>
    </location>
</feature>
<sequence length="173" mass="19741">MSKLSKVNITVASVLSFLGPIGLLYIGLNFTFWAFFYSAVFIYLYDFLLLYTLNQGIQLPLNVIYVSLLAWVFFGHQLAVLRNEIVEKYSSSEKKQKQFKSFGFGFIHNLNLFKLYLQFYTVGLGLYAAFGFFKSGDHEWAPVALAIIVVVIGLLQVLFVGLQKGLTKLFKYE</sequence>
<evidence type="ECO:0000313" key="3">
    <source>
        <dbReference type="Proteomes" id="UP000585050"/>
    </source>
</evidence>
<dbReference type="AlphaFoldDB" id="A0A7X8XY28"/>
<feature type="transmembrane region" description="Helical" evidence="1">
    <location>
        <begin position="7"/>
        <end position="26"/>
    </location>
</feature>
<protein>
    <submittedName>
        <fullName evidence="2">Uncharacterized protein</fullName>
    </submittedName>
</protein>
<keyword evidence="1" id="KW-1133">Transmembrane helix</keyword>
<dbReference type="EMBL" id="JABAIL010000008">
    <property type="protein sequence ID" value="NLR93829.1"/>
    <property type="molecule type" value="Genomic_DNA"/>
</dbReference>
<evidence type="ECO:0000256" key="1">
    <source>
        <dbReference type="SAM" id="Phobius"/>
    </source>
</evidence>